<name>A0A2H3BPC6_9AGAR</name>
<dbReference type="Proteomes" id="UP000218334">
    <property type="component" value="Unassembled WGS sequence"/>
</dbReference>
<protein>
    <submittedName>
        <fullName evidence="1">Uncharacterized protein</fullName>
    </submittedName>
</protein>
<dbReference type="EMBL" id="KZ293431">
    <property type="protein sequence ID" value="PBK68812.1"/>
    <property type="molecule type" value="Genomic_DNA"/>
</dbReference>
<keyword evidence="2" id="KW-1185">Reference proteome</keyword>
<gene>
    <name evidence="1" type="ORF">ARMSODRAFT_194236</name>
</gene>
<dbReference type="STRING" id="1076256.A0A2H3BPC6"/>
<dbReference type="AlphaFoldDB" id="A0A2H3BPC6"/>
<reference evidence="2" key="1">
    <citation type="journal article" date="2017" name="Nat. Ecol. Evol.">
        <title>Genome expansion and lineage-specific genetic innovations in the forest pathogenic fungi Armillaria.</title>
        <authorList>
            <person name="Sipos G."/>
            <person name="Prasanna A.N."/>
            <person name="Walter M.C."/>
            <person name="O'Connor E."/>
            <person name="Balint B."/>
            <person name="Krizsan K."/>
            <person name="Kiss B."/>
            <person name="Hess J."/>
            <person name="Varga T."/>
            <person name="Slot J."/>
            <person name="Riley R."/>
            <person name="Boka B."/>
            <person name="Rigling D."/>
            <person name="Barry K."/>
            <person name="Lee J."/>
            <person name="Mihaltcheva S."/>
            <person name="LaButti K."/>
            <person name="Lipzen A."/>
            <person name="Waldron R."/>
            <person name="Moloney N.M."/>
            <person name="Sperisen C."/>
            <person name="Kredics L."/>
            <person name="Vagvoelgyi C."/>
            <person name="Patrignani A."/>
            <person name="Fitzpatrick D."/>
            <person name="Nagy I."/>
            <person name="Doyle S."/>
            <person name="Anderson J.B."/>
            <person name="Grigoriev I.V."/>
            <person name="Gueldener U."/>
            <person name="Muensterkoetter M."/>
            <person name="Nagy L.G."/>
        </authorList>
    </citation>
    <scope>NUCLEOTIDE SEQUENCE [LARGE SCALE GENOMIC DNA]</scope>
    <source>
        <strain evidence="2">28-4</strain>
    </source>
</reference>
<organism evidence="1 2">
    <name type="scientific">Armillaria solidipes</name>
    <dbReference type="NCBI Taxonomy" id="1076256"/>
    <lineage>
        <taxon>Eukaryota</taxon>
        <taxon>Fungi</taxon>
        <taxon>Dikarya</taxon>
        <taxon>Basidiomycota</taxon>
        <taxon>Agaricomycotina</taxon>
        <taxon>Agaricomycetes</taxon>
        <taxon>Agaricomycetidae</taxon>
        <taxon>Agaricales</taxon>
        <taxon>Marasmiineae</taxon>
        <taxon>Physalacriaceae</taxon>
        <taxon>Armillaria</taxon>
    </lineage>
</organism>
<accession>A0A2H3BPC6</accession>
<evidence type="ECO:0000313" key="2">
    <source>
        <dbReference type="Proteomes" id="UP000218334"/>
    </source>
</evidence>
<sequence>MKGAGTSTIIPQLMSWVCRPRDDERSGCFLLYYPQTRKDVYKKFFAEGLPIESHLLTQLLHYYFLAAITVRPIENKQDPMDILTWTYLDGLKLEGEILTVTVMMPWRVFWSCISRVGSSHEKGKAAVMRYLAAQGFLPLGVSSYTALLL</sequence>
<proteinExistence type="predicted"/>
<evidence type="ECO:0000313" key="1">
    <source>
        <dbReference type="EMBL" id="PBK68812.1"/>
    </source>
</evidence>